<comment type="caution">
    <text evidence="1">The sequence shown here is derived from an EMBL/GenBank/DDBJ whole genome shotgun (WGS) entry which is preliminary data.</text>
</comment>
<evidence type="ECO:0000313" key="2">
    <source>
        <dbReference type="Proteomes" id="UP001140234"/>
    </source>
</evidence>
<name>A0ACC1JWJ1_9FUNG</name>
<protein>
    <submittedName>
        <fullName evidence="1">Global transcription regulator sge1</fullName>
    </submittedName>
</protein>
<accession>A0ACC1JWJ1</accession>
<evidence type="ECO:0000313" key="1">
    <source>
        <dbReference type="EMBL" id="KAJ2768477.1"/>
    </source>
</evidence>
<organism evidence="1 2">
    <name type="scientific">Coemansia nantahalensis</name>
    <dbReference type="NCBI Taxonomy" id="2789366"/>
    <lineage>
        <taxon>Eukaryota</taxon>
        <taxon>Fungi</taxon>
        <taxon>Fungi incertae sedis</taxon>
        <taxon>Zoopagomycota</taxon>
        <taxon>Kickxellomycotina</taxon>
        <taxon>Kickxellomycetes</taxon>
        <taxon>Kickxellales</taxon>
        <taxon>Kickxellaceae</taxon>
        <taxon>Coemansia</taxon>
    </lineage>
</organism>
<gene>
    <name evidence="1" type="primary">sge1</name>
    <name evidence="1" type="ORF">IWQ57_003520</name>
</gene>
<proteinExistence type="predicted"/>
<reference evidence="1" key="1">
    <citation type="submission" date="2022-07" db="EMBL/GenBank/DDBJ databases">
        <title>Phylogenomic reconstructions and comparative analyses of Kickxellomycotina fungi.</title>
        <authorList>
            <person name="Reynolds N.K."/>
            <person name="Stajich J.E."/>
            <person name="Barry K."/>
            <person name="Grigoriev I.V."/>
            <person name="Crous P."/>
            <person name="Smith M.E."/>
        </authorList>
    </citation>
    <scope>NUCLEOTIDE SEQUENCE</scope>
    <source>
        <strain evidence="1">CBS 109366</strain>
    </source>
</reference>
<sequence length="484" mass="51939">MDSSHPKCSPHDSPSGAMALPMPLPAALGGGGGDIADARSVVEAFDTTLQDVVIGGPSACFTVTGLRISNTRDALAVFEACRQGVLPRVVRRLNEGEKQQICAGTVVVFDEKEAKMKRWTDGRVWTPSRIMNNFLVYRELDRKLPPNQEGLAEIARWEDAAGAGAYPAGAHSSTKGVFLYKDRGLLKTTISLSVPDDEDEFLRQGDFRPLRVHQQHLISYFRPETTAQLPTPDDMEELQGLRLPLPILRIQRFRRPVKIEIFESAYYDIYDTEEEDDQPSPPQPHDGTPGKAARHAAAVSQSGGGSSSVSAFALPPSESPPRLLLGHSSGPPDALYGGDGCASQLAALPLVQRADMHLPLPAPHHPRVYPAALDSSSMAHYQIGAPYALGGGQAVAPSPLVLQPPQAVALPLDRRLDGAHAPLDDCRIAVVAAPVAHVHVPAPFPVAYPALAQLGQCQPLELVHPCVVPVAHRASPADDQKPRP</sequence>
<keyword evidence="2" id="KW-1185">Reference proteome</keyword>
<dbReference type="EMBL" id="JANBUJ010001163">
    <property type="protein sequence ID" value="KAJ2768477.1"/>
    <property type="molecule type" value="Genomic_DNA"/>
</dbReference>
<dbReference type="Proteomes" id="UP001140234">
    <property type="component" value="Unassembled WGS sequence"/>
</dbReference>